<accession>A0AA90PBP4</accession>
<dbReference type="AlphaFoldDB" id="A0AA90PBP4"/>
<dbReference type="InterPro" id="IPR010897">
    <property type="entry name" value="Spore_II_P"/>
</dbReference>
<name>A0AA90PBP4_9BACI</name>
<dbReference type="PROSITE" id="PS51257">
    <property type="entry name" value="PROKAR_LIPOPROTEIN"/>
    <property type="match status" value="1"/>
</dbReference>
<dbReference type="Proteomes" id="UP001178277">
    <property type="component" value="Unassembled WGS sequence"/>
</dbReference>
<dbReference type="NCBIfam" id="TIGR02867">
    <property type="entry name" value="spore_II_P"/>
    <property type="match status" value="1"/>
</dbReference>
<evidence type="ECO:0000313" key="2">
    <source>
        <dbReference type="Proteomes" id="UP001178277"/>
    </source>
</evidence>
<dbReference type="EMBL" id="JAUUTP010000051">
    <property type="protein sequence ID" value="MDP1421797.1"/>
    <property type="molecule type" value="Genomic_DNA"/>
</dbReference>
<protein>
    <submittedName>
        <fullName evidence="1">Stage II sporulation protein P</fullName>
    </submittedName>
</protein>
<proteinExistence type="predicted"/>
<gene>
    <name evidence="1" type="ORF">Q8G35_26440</name>
</gene>
<dbReference type="RefSeq" id="WP_305162782.1">
    <property type="nucleotide sequence ID" value="NZ_JAUUTP010000051.1"/>
</dbReference>
<evidence type="ECO:0000313" key="1">
    <source>
        <dbReference type="EMBL" id="MDP1421797.1"/>
    </source>
</evidence>
<comment type="caution">
    <text evidence="1">The sequence shown here is derived from an EMBL/GenBank/DDBJ whole genome shotgun (WGS) entry which is preliminary data.</text>
</comment>
<dbReference type="Pfam" id="PF07454">
    <property type="entry name" value="SpoIIP"/>
    <property type="match status" value="1"/>
</dbReference>
<sequence length="244" mass="27666">MKKLKIWLILIIGVLTMTACQEEEKEEKVAKASKVSPKSKVSSVYIYHTHNQESFLPVLKTDDVNEAHDPVKNISLVGKRLKENLESKNISVIQDTTDIASVLKEKNLSFRESYSISGKSLKETLEKNDISIALDIHRDTISKEDSTIKIDGENYARVVFYVSKANKTYFDQSVNLANTLHVELEKMYPSLSRGVILKESPNTYNQDIFPELAVMAVGGPENTLEEEYRTIEKIAEVIQKKINE</sequence>
<reference evidence="1" key="1">
    <citation type="submission" date="2023-07" db="EMBL/GenBank/DDBJ databases">
        <title>Murine gut Bacillus species.</title>
        <authorList>
            <person name="Gutman E."/>
            <person name="Hashuel R."/>
            <person name="Litvak Y."/>
        </authorList>
    </citation>
    <scope>NUCLEOTIDE SEQUENCE</scope>
    <source>
        <strain evidence="1">RU283</strain>
    </source>
</reference>
<organism evidence="1 2">
    <name type="scientific">Peribacillus simplex</name>
    <dbReference type="NCBI Taxonomy" id="1478"/>
    <lineage>
        <taxon>Bacteria</taxon>
        <taxon>Bacillati</taxon>
        <taxon>Bacillota</taxon>
        <taxon>Bacilli</taxon>
        <taxon>Bacillales</taxon>
        <taxon>Bacillaceae</taxon>
        <taxon>Peribacillus</taxon>
    </lineage>
</organism>